<dbReference type="AlphaFoldDB" id="D2T1D9"/>
<accession>D2T1D9</accession>
<dbReference type="InterPro" id="IPR022649">
    <property type="entry name" value="Pr_cel_nuc_antig_C"/>
</dbReference>
<sequence length="277" mass="31117">MFEAHMVDAHVFRKIFEAAKELLEDASFDCTSDGLSLQAMDAIHVSLVAVQLRSEGFELYRCDRAMNMGFKVAGLLKILKCAGSKDSLTMRAEDNADKCSFIFESPNKDKVSQFDFSLTDIDQEHLQVPEQDYQVNIKMPSAEFSRICRDLANFGDTVQISCTKGQIQFAANGDLGTANIRLQEKNNVDDDGDKISIEVEEPLSLSFAVRYLNNFAKAQVLSDTVSLMLTPKTPMVVEYQIGDYGHIRFYLAPKIDDEEDEDASQSQTQNMKDEDED</sequence>
<dbReference type="InterPro" id="IPR046938">
    <property type="entry name" value="DNA_clamp_sf"/>
</dbReference>
<comment type="subcellular location">
    <subcellularLocation>
        <location evidence="1 6">Nucleus</location>
    </subcellularLocation>
</comment>
<dbReference type="FunFam" id="3.10.150.10:FF:000006">
    <property type="entry name" value="Proliferating cell nuclear antigen"/>
    <property type="match status" value="1"/>
</dbReference>
<feature type="domain" description="Proliferating cell nuclear antigen PCNA C-terminal" evidence="10">
    <location>
        <begin position="128"/>
        <end position="254"/>
    </location>
</feature>
<evidence type="ECO:0000259" key="10">
    <source>
        <dbReference type="Pfam" id="PF02747"/>
    </source>
</evidence>
<comment type="function">
    <text evidence="6">This protein is an auxiliary protein of DNA polymerase delta and is involved in the control of eukaryotic DNA replication by increasing the polymerase's processivity during elongation of the leading strand.</text>
</comment>
<evidence type="ECO:0000256" key="5">
    <source>
        <dbReference type="ARBA" id="ARBA00023242"/>
    </source>
</evidence>
<dbReference type="InterPro" id="IPR022659">
    <property type="entry name" value="Pr_cel_nuc_antig_CS"/>
</dbReference>
<evidence type="ECO:0000259" key="9">
    <source>
        <dbReference type="Pfam" id="PF00705"/>
    </source>
</evidence>
<dbReference type="GO" id="GO:0043626">
    <property type="term" value="C:PCNA complex"/>
    <property type="evidence" value="ECO:0007669"/>
    <property type="project" value="TreeGrafter"/>
</dbReference>
<evidence type="ECO:0000256" key="2">
    <source>
        <dbReference type="ARBA" id="ARBA00010462"/>
    </source>
</evidence>
<dbReference type="GO" id="GO:0003677">
    <property type="term" value="F:DNA binding"/>
    <property type="evidence" value="ECO:0007669"/>
    <property type="project" value="UniProtKB-KW"/>
</dbReference>
<dbReference type="SUPFAM" id="SSF55979">
    <property type="entry name" value="DNA clamp"/>
    <property type="match status" value="2"/>
</dbReference>
<feature type="domain" description="Proliferating cell nuclear antigen PCNA N-terminal" evidence="9">
    <location>
        <begin position="1"/>
        <end position="124"/>
    </location>
</feature>
<dbReference type="HAMAP" id="MF_00317">
    <property type="entry name" value="DNApol_clamp_arch"/>
    <property type="match status" value="1"/>
</dbReference>
<dbReference type="Pfam" id="PF02747">
    <property type="entry name" value="PCNA_C"/>
    <property type="match status" value="1"/>
</dbReference>
<dbReference type="GO" id="GO:0006272">
    <property type="term" value="P:leading strand elongation"/>
    <property type="evidence" value="ECO:0007669"/>
    <property type="project" value="TreeGrafter"/>
</dbReference>
<dbReference type="GO" id="GO:0006275">
    <property type="term" value="P:regulation of DNA replication"/>
    <property type="evidence" value="ECO:0007669"/>
    <property type="project" value="InterPro"/>
</dbReference>
<dbReference type="Pfam" id="PF00705">
    <property type="entry name" value="PCNA_N"/>
    <property type="match status" value="1"/>
</dbReference>
<keyword evidence="5 6" id="KW-0539">Nucleus</keyword>
<dbReference type="Gene3D" id="3.10.150.10">
    <property type="entry name" value="DNA Polymerase III, subunit A, domain 2"/>
    <property type="match status" value="2"/>
</dbReference>
<gene>
    <name evidence="11" type="primary">pcna</name>
</gene>
<dbReference type="PRINTS" id="PR00339">
    <property type="entry name" value="PCNACYCLIN"/>
</dbReference>
<organism evidence="11">
    <name type="scientific">Isodiametra pulchra</name>
    <name type="common">Acoelomorph flatworm</name>
    <name type="synonym">Convoluta pulchra</name>
    <dbReference type="NCBI Taxonomy" id="504439"/>
    <lineage>
        <taxon>Eukaryota</taxon>
        <taxon>Metazoa</taxon>
        <taxon>Xenacoelomorpha</taxon>
        <taxon>Acoelomorpha</taxon>
        <taxon>Acoela</taxon>
        <taxon>Isodiametridae</taxon>
        <taxon>Isodiametra</taxon>
    </lineage>
</organism>
<reference evidence="11" key="1">
    <citation type="submission" date="2009-01" db="EMBL/GenBank/DDBJ databases">
        <title>Nucleostemin is essential in neoblast regulation in the acoel Isodiametra pulchra.</title>
        <authorList>
            <person name="De Mulder K."/>
            <person name="Moreno E."/>
            <person name="Pfister D."/>
            <person name="Kuales G."/>
            <person name="Salvenmoser W."/>
            <person name="Borgonie G."/>
            <person name="Ladurner P."/>
        </authorList>
    </citation>
    <scope>NUCLEOTIDE SEQUENCE</scope>
</reference>
<evidence type="ECO:0000256" key="6">
    <source>
        <dbReference type="RuleBase" id="RU000641"/>
    </source>
</evidence>
<dbReference type="CDD" id="cd00577">
    <property type="entry name" value="PCNA"/>
    <property type="match status" value="1"/>
</dbReference>
<comment type="similarity">
    <text evidence="2 7">Belongs to the PCNA family.</text>
</comment>
<protein>
    <recommendedName>
        <fullName evidence="6">DNA sliding clamp PCNA</fullName>
    </recommendedName>
</protein>
<dbReference type="GO" id="GO:0006298">
    <property type="term" value="P:mismatch repair"/>
    <property type="evidence" value="ECO:0007669"/>
    <property type="project" value="TreeGrafter"/>
</dbReference>
<evidence type="ECO:0000256" key="1">
    <source>
        <dbReference type="ARBA" id="ARBA00004123"/>
    </source>
</evidence>
<name>D2T1D9_ISOPU</name>
<dbReference type="InterPro" id="IPR000730">
    <property type="entry name" value="Pr_cel_nuc_antig"/>
</dbReference>
<dbReference type="GO" id="GO:0030337">
    <property type="term" value="F:DNA polymerase processivity factor activity"/>
    <property type="evidence" value="ECO:0007669"/>
    <property type="project" value="InterPro"/>
</dbReference>
<evidence type="ECO:0000256" key="3">
    <source>
        <dbReference type="ARBA" id="ARBA00022705"/>
    </source>
</evidence>
<evidence type="ECO:0000256" key="4">
    <source>
        <dbReference type="ARBA" id="ARBA00023125"/>
    </source>
</evidence>
<feature type="region of interest" description="Disordered" evidence="8">
    <location>
        <begin position="255"/>
        <end position="277"/>
    </location>
</feature>
<evidence type="ECO:0000256" key="7">
    <source>
        <dbReference type="RuleBase" id="RU003671"/>
    </source>
</evidence>
<dbReference type="GO" id="GO:0019985">
    <property type="term" value="P:translesion synthesis"/>
    <property type="evidence" value="ECO:0007669"/>
    <property type="project" value="TreeGrafter"/>
</dbReference>
<dbReference type="PROSITE" id="PS00293">
    <property type="entry name" value="PCNA_2"/>
    <property type="match status" value="1"/>
</dbReference>
<keyword evidence="3 7" id="KW-0235">DNA replication</keyword>
<evidence type="ECO:0000256" key="8">
    <source>
        <dbReference type="SAM" id="MobiDB-lite"/>
    </source>
</evidence>
<keyword evidence="4 7" id="KW-0238">DNA-binding</keyword>
<dbReference type="NCBIfam" id="TIGR00590">
    <property type="entry name" value="pcna"/>
    <property type="match status" value="1"/>
</dbReference>
<dbReference type="InterPro" id="IPR022648">
    <property type="entry name" value="Pr_cel_nuc_antig_N"/>
</dbReference>
<evidence type="ECO:0000313" key="11">
    <source>
        <dbReference type="EMBL" id="CAX32466.1"/>
    </source>
</evidence>
<dbReference type="EMBL" id="FM992877">
    <property type="protein sequence ID" value="CAX32466.1"/>
    <property type="molecule type" value="mRNA"/>
</dbReference>
<dbReference type="PANTHER" id="PTHR11352">
    <property type="entry name" value="PROLIFERATING CELL NUCLEAR ANTIGEN"/>
    <property type="match status" value="1"/>
</dbReference>
<dbReference type="PANTHER" id="PTHR11352:SF0">
    <property type="entry name" value="PROLIFERATING CELL NUCLEAR ANTIGEN"/>
    <property type="match status" value="1"/>
</dbReference>
<proteinExistence type="evidence at transcript level"/>